<evidence type="ECO:0000313" key="11">
    <source>
        <dbReference type="Proteomes" id="UP000265140"/>
    </source>
</evidence>
<comment type="similarity">
    <text evidence="2 8">Belongs to the alpha/beta interferon family.</text>
</comment>
<feature type="signal peptide" evidence="9">
    <location>
        <begin position="1"/>
        <end position="21"/>
    </location>
</feature>
<evidence type="ECO:0000256" key="6">
    <source>
        <dbReference type="ARBA" id="ARBA00023118"/>
    </source>
</evidence>
<dbReference type="InterPro" id="IPR009079">
    <property type="entry name" value="4_helix_cytokine-like_core"/>
</dbReference>
<dbReference type="GO" id="GO:0006955">
    <property type="term" value="P:immune response"/>
    <property type="evidence" value="ECO:0007669"/>
    <property type="project" value="UniProtKB-ARBA"/>
</dbReference>
<comment type="subcellular location">
    <subcellularLocation>
        <location evidence="1">Secreted</location>
    </subcellularLocation>
</comment>
<evidence type="ECO:0000256" key="9">
    <source>
        <dbReference type="SAM" id="SignalP"/>
    </source>
</evidence>
<keyword evidence="11" id="KW-1185">Reference proteome</keyword>
<evidence type="ECO:0000256" key="3">
    <source>
        <dbReference type="ARBA" id="ARBA00022514"/>
    </source>
</evidence>
<dbReference type="Proteomes" id="UP000265140">
    <property type="component" value="Chromosome 11"/>
</dbReference>
<dbReference type="RefSeq" id="XP_028978854.1">
    <property type="nucleotide sequence ID" value="XM_029123021.1"/>
</dbReference>
<evidence type="ECO:0000256" key="4">
    <source>
        <dbReference type="ARBA" id="ARBA00022525"/>
    </source>
</evidence>
<keyword evidence="5 9" id="KW-0732">Signal</keyword>
<dbReference type="PANTHER" id="PTHR11691">
    <property type="entry name" value="TYPE I INTERFERON"/>
    <property type="match status" value="1"/>
</dbReference>
<evidence type="ECO:0000256" key="5">
    <source>
        <dbReference type="ARBA" id="ARBA00022729"/>
    </source>
</evidence>
<evidence type="ECO:0000256" key="7">
    <source>
        <dbReference type="ARBA" id="ARBA00023157"/>
    </source>
</evidence>
<keyword evidence="6 8" id="KW-0051">Antiviral defense</keyword>
<dbReference type="KEGG" id="els:114840176"/>
<organism evidence="10 11">
    <name type="scientific">Esox lucius</name>
    <name type="common">Northern pike</name>
    <dbReference type="NCBI Taxonomy" id="8010"/>
    <lineage>
        <taxon>Eukaryota</taxon>
        <taxon>Metazoa</taxon>
        <taxon>Chordata</taxon>
        <taxon>Craniata</taxon>
        <taxon>Vertebrata</taxon>
        <taxon>Euteleostomi</taxon>
        <taxon>Actinopterygii</taxon>
        <taxon>Neopterygii</taxon>
        <taxon>Teleostei</taxon>
        <taxon>Protacanthopterygii</taxon>
        <taxon>Esociformes</taxon>
        <taxon>Esocidae</taxon>
        <taxon>Esox</taxon>
    </lineage>
</organism>
<keyword evidence="7" id="KW-1015">Disulfide bond</keyword>
<dbReference type="SMART" id="SM00076">
    <property type="entry name" value="IFabd"/>
    <property type="match status" value="1"/>
</dbReference>
<reference evidence="10" key="2">
    <citation type="submission" date="2020-02" db="EMBL/GenBank/DDBJ databases">
        <title>Esox lucius (northern pike) genome, fEsoLuc1, primary haplotype.</title>
        <authorList>
            <person name="Myers G."/>
            <person name="Karagic N."/>
            <person name="Meyer A."/>
            <person name="Pippel M."/>
            <person name="Reichard M."/>
            <person name="Winkler S."/>
            <person name="Tracey A."/>
            <person name="Sims Y."/>
            <person name="Howe K."/>
            <person name="Rhie A."/>
            <person name="Formenti G."/>
            <person name="Durbin R."/>
            <person name="Fedrigo O."/>
            <person name="Jarvis E.D."/>
        </authorList>
    </citation>
    <scope>NUCLEOTIDE SEQUENCE [LARGE SCALE GENOMIC DNA]</scope>
</reference>
<protein>
    <submittedName>
        <fullName evidence="10">Uncharacterized protein</fullName>
    </submittedName>
</protein>
<dbReference type="AlphaFoldDB" id="A0A6Q2YZH1"/>
<reference evidence="10" key="3">
    <citation type="submission" date="2025-08" db="UniProtKB">
        <authorList>
            <consortium name="Ensembl"/>
        </authorList>
    </citation>
    <scope>IDENTIFICATION</scope>
</reference>
<sequence length="185" mass="21060">MSILKWLGFCLTIFCIDISESCKWTTFKLSYLNKKCMAHLWDISDFHGACVEEVVDGIFLKGFYNNTKSEDVAVVALKTFGYVEQLFDSKLTPSTWNNGTFHLFKNCIFRQIQGLQECVGGAESSGDGRSDTGVNVSLTKAYFEKLNTVLKEKGHSTCAWEVVRMALHDNLKQFRSFLELILKRK</sequence>
<feature type="chain" id="PRO_5028130774" evidence="9">
    <location>
        <begin position="22"/>
        <end position="185"/>
    </location>
</feature>
<dbReference type="OMA" id="THNINNC"/>
<evidence type="ECO:0000256" key="1">
    <source>
        <dbReference type="ARBA" id="ARBA00004613"/>
    </source>
</evidence>
<dbReference type="Pfam" id="PF00143">
    <property type="entry name" value="Interferon"/>
    <property type="match status" value="1"/>
</dbReference>
<dbReference type="InterPro" id="IPR000471">
    <property type="entry name" value="Interferon_alpha/beta/delta"/>
</dbReference>
<evidence type="ECO:0000256" key="2">
    <source>
        <dbReference type="ARBA" id="ARBA00011033"/>
    </source>
</evidence>
<name>A0A6Q2YZH1_ESOLU</name>
<dbReference type="GO" id="GO:0005125">
    <property type="term" value="F:cytokine activity"/>
    <property type="evidence" value="ECO:0007669"/>
    <property type="project" value="UniProtKB-KW"/>
</dbReference>
<proteinExistence type="inferred from homology"/>
<dbReference type="SUPFAM" id="SSF47266">
    <property type="entry name" value="4-helical cytokines"/>
    <property type="match status" value="1"/>
</dbReference>
<evidence type="ECO:0000256" key="8">
    <source>
        <dbReference type="RuleBase" id="RU000436"/>
    </source>
</evidence>
<dbReference type="Gene3D" id="1.20.1250.10">
    <property type="match status" value="1"/>
</dbReference>
<reference evidence="10" key="4">
    <citation type="submission" date="2025-09" db="UniProtKB">
        <authorList>
            <consortium name="Ensembl"/>
        </authorList>
    </citation>
    <scope>IDENTIFICATION</scope>
</reference>
<dbReference type="GO" id="GO:0005615">
    <property type="term" value="C:extracellular space"/>
    <property type="evidence" value="ECO:0007669"/>
    <property type="project" value="UniProtKB-KW"/>
</dbReference>
<dbReference type="GeneTree" id="ENSGT00940000171795"/>
<reference evidence="11" key="1">
    <citation type="journal article" date="2014" name="PLoS ONE">
        <title>The genome and linkage map of the northern pike (Esox lucius): conserved synteny revealed between the salmonid sister group and the Neoteleostei.</title>
        <authorList>
            <person name="Rondeau E.B."/>
            <person name="Minkley D.R."/>
            <person name="Leong J.S."/>
            <person name="Messmer A.M."/>
            <person name="Jantzen J.R."/>
            <person name="von Schalburg K.R."/>
            <person name="Lemon C."/>
            <person name="Bird N.H."/>
            <person name="Koop B.F."/>
        </authorList>
    </citation>
    <scope>NUCLEOTIDE SEQUENCE</scope>
</reference>
<dbReference type="OrthoDB" id="8922121at2759"/>
<dbReference type="Ensembl" id="ENSELUT00000080129.2">
    <property type="protein sequence ID" value="ENSELUP00000070950.1"/>
    <property type="gene ID" value="ENSELUG00000028626.2"/>
</dbReference>
<dbReference type="GO" id="GO:0051607">
    <property type="term" value="P:defense response to virus"/>
    <property type="evidence" value="ECO:0007669"/>
    <property type="project" value="UniProtKB-KW"/>
</dbReference>
<dbReference type="GeneID" id="114840176"/>
<dbReference type="Bgee" id="ENSELUG00000028626">
    <property type="expression patterns" value="Expressed in testis"/>
</dbReference>
<dbReference type="InParanoid" id="A0A6Q2YZH1"/>
<keyword evidence="3 8" id="KW-0202">Cytokine</keyword>
<keyword evidence="4" id="KW-0964">Secreted</keyword>
<dbReference type="PANTHER" id="PTHR11691:SF73">
    <property type="entry name" value="INTERFERON BETA"/>
    <property type="match status" value="1"/>
</dbReference>
<evidence type="ECO:0000313" key="10">
    <source>
        <dbReference type="Ensembl" id="ENSELUP00000070950.1"/>
    </source>
</evidence>
<dbReference type="GO" id="GO:0005126">
    <property type="term" value="F:cytokine receptor binding"/>
    <property type="evidence" value="ECO:0007669"/>
    <property type="project" value="InterPro"/>
</dbReference>
<accession>A0A6Q2YZH1</accession>